<feature type="transmembrane region" description="Helical" evidence="2">
    <location>
        <begin position="52"/>
        <end position="72"/>
    </location>
</feature>
<dbReference type="Proteomes" id="UP000199470">
    <property type="component" value="Unassembled WGS sequence"/>
</dbReference>
<sequence>MEARLTKLEEFASDAKERLAKIEVRLDQTATKADIAEVRADLHALTLTMVKWIVGTVSGLGIAGITIMTFVLNNAVPKSAAPAPIVIYAQPAPVAAAPAEPPVKP</sequence>
<dbReference type="RefSeq" id="WP_093388544.1">
    <property type="nucleotide sequence ID" value="NZ_FOTW01000014.1"/>
</dbReference>
<dbReference type="EMBL" id="FOTW01000014">
    <property type="protein sequence ID" value="SFM17478.1"/>
    <property type="molecule type" value="Genomic_DNA"/>
</dbReference>
<keyword evidence="1" id="KW-0175">Coiled coil</keyword>
<proteinExistence type="predicted"/>
<evidence type="ECO:0000256" key="2">
    <source>
        <dbReference type="SAM" id="Phobius"/>
    </source>
</evidence>
<accession>A0A1I4NPM2</accession>
<dbReference type="AlphaFoldDB" id="A0A1I4NPM2"/>
<reference evidence="3 4" key="1">
    <citation type="submission" date="2016-10" db="EMBL/GenBank/DDBJ databases">
        <authorList>
            <person name="de Groot N.N."/>
        </authorList>
    </citation>
    <scope>NUCLEOTIDE SEQUENCE [LARGE SCALE GENOMIC DNA]</scope>
    <source>
        <strain evidence="3 4">ATCC 43154</strain>
    </source>
</reference>
<evidence type="ECO:0000313" key="4">
    <source>
        <dbReference type="Proteomes" id="UP000199470"/>
    </source>
</evidence>
<keyword evidence="2" id="KW-0812">Transmembrane</keyword>
<dbReference type="OrthoDB" id="8781725at2"/>
<gene>
    <name evidence="3" type="ORF">SAMN02982985_03041</name>
</gene>
<keyword evidence="2" id="KW-1133">Transmembrane helix</keyword>
<keyword evidence="4" id="KW-1185">Reference proteome</keyword>
<feature type="coiled-coil region" evidence="1">
    <location>
        <begin position="5"/>
        <end position="32"/>
    </location>
</feature>
<organism evidence="3 4">
    <name type="scientific">Rugamonas rubra</name>
    <dbReference type="NCBI Taxonomy" id="758825"/>
    <lineage>
        <taxon>Bacteria</taxon>
        <taxon>Pseudomonadati</taxon>
        <taxon>Pseudomonadota</taxon>
        <taxon>Betaproteobacteria</taxon>
        <taxon>Burkholderiales</taxon>
        <taxon>Oxalobacteraceae</taxon>
        <taxon>Telluria group</taxon>
        <taxon>Rugamonas</taxon>
    </lineage>
</organism>
<evidence type="ECO:0000256" key="1">
    <source>
        <dbReference type="SAM" id="Coils"/>
    </source>
</evidence>
<keyword evidence="2" id="KW-0472">Membrane</keyword>
<evidence type="ECO:0008006" key="5">
    <source>
        <dbReference type="Google" id="ProtNLM"/>
    </source>
</evidence>
<dbReference type="STRING" id="758825.SAMN02982985_03041"/>
<protein>
    <recommendedName>
        <fullName evidence="5">Haemolysin XhlA</fullName>
    </recommendedName>
</protein>
<evidence type="ECO:0000313" key="3">
    <source>
        <dbReference type="EMBL" id="SFM17478.1"/>
    </source>
</evidence>
<name>A0A1I4NPM2_9BURK</name>